<evidence type="ECO:0000256" key="12">
    <source>
        <dbReference type="SAM" id="MobiDB-lite"/>
    </source>
</evidence>
<comment type="subcellular location">
    <subcellularLocation>
        <location evidence="1 11">Nucleus</location>
    </subcellularLocation>
</comment>
<dbReference type="AlphaFoldDB" id="A0A182IJK7"/>
<dbReference type="InterPro" id="IPR013088">
    <property type="entry name" value="Znf_NHR/GATA"/>
</dbReference>
<dbReference type="Pfam" id="PF00104">
    <property type="entry name" value="Hormone_recep"/>
    <property type="match status" value="1"/>
</dbReference>
<keyword evidence="5 11" id="KW-0862">Zinc</keyword>
<feature type="compositionally biased region" description="Low complexity" evidence="12">
    <location>
        <begin position="396"/>
        <end position="414"/>
    </location>
</feature>
<keyword evidence="10 11" id="KW-0539">Nucleus</keyword>
<organism evidence="13">
    <name type="scientific">Anopheles atroparvus</name>
    <name type="common">European mosquito</name>
    <dbReference type="NCBI Taxonomy" id="41427"/>
    <lineage>
        <taxon>Eukaryota</taxon>
        <taxon>Metazoa</taxon>
        <taxon>Ecdysozoa</taxon>
        <taxon>Arthropoda</taxon>
        <taxon>Hexapoda</taxon>
        <taxon>Insecta</taxon>
        <taxon>Pterygota</taxon>
        <taxon>Neoptera</taxon>
        <taxon>Endopterygota</taxon>
        <taxon>Diptera</taxon>
        <taxon>Nematocera</taxon>
        <taxon>Culicoidea</taxon>
        <taxon>Culicidae</taxon>
        <taxon>Anophelinae</taxon>
        <taxon>Anopheles</taxon>
    </lineage>
</organism>
<evidence type="ECO:0000256" key="10">
    <source>
        <dbReference type="ARBA" id="ARBA00023242"/>
    </source>
</evidence>
<dbReference type="InterPro" id="IPR035500">
    <property type="entry name" value="NHR-like_dom_sf"/>
</dbReference>
<dbReference type="PROSITE" id="PS00031">
    <property type="entry name" value="NUCLEAR_REC_DBD_1"/>
    <property type="match status" value="1"/>
</dbReference>
<feature type="region of interest" description="Disordered" evidence="12">
    <location>
        <begin position="1"/>
        <end position="39"/>
    </location>
</feature>
<dbReference type="PRINTS" id="PR00546">
    <property type="entry name" value="THYROIDHORMR"/>
</dbReference>
<dbReference type="InterPro" id="IPR001723">
    <property type="entry name" value="Nuclear_hrmn_rcpt"/>
</dbReference>
<dbReference type="GO" id="GO:0004879">
    <property type="term" value="F:nuclear receptor activity"/>
    <property type="evidence" value="ECO:0007669"/>
    <property type="project" value="InterPro"/>
</dbReference>
<keyword evidence="3 11" id="KW-0479">Metal-binding</keyword>
<dbReference type="Pfam" id="PF00105">
    <property type="entry name" value="zf-C4"/>
    <property type="match status" value="1"/>
</dbReference>
<evidence type="ECO:0000256" key="4">
    <source>
        <dbReference type="ARBA" id="ARBA00022771"/>
    </source>
</evidence>
<evidence type="ECO:0000256" key="8">
    <source>
        <dbReference type="ARBA" id="ARBA00023163"/>
    </source>
</evidence>
<comment type="similarity">
    <text evidence="2">Belongs to the nuclear hormone receptor family. NR1 subfamily.</text>
</comment>
<accession>A0A182IJK7</accession>
<dbReference type="SUPFAM" id="SSF48508">
    <property type="entry name" value="Nuclear receptor ligand-binding domain"/>
    <property type="match status" value="1"/>
</dbReference>
<keyword evidence="8 11" id="KW-0804">Transcription</keyword>
<keyword evidence="4 11" id="KW-0863">Zinc-finger</keyword>
<sequence length="730" mass="79039">MESSPYSSNSNSSESLAIASSTTSHGAGPGGSACSPGGGPTASASLVHIGEVSSTCSLGSPPCVHTTTESSLSSLDDLKNEEWIRGALAELCKSCFRKSVQGIEVEDAVHTVSECCRIHAPGFGGWRRRGAVLRDVSMDIYALDASGTGLSPSLAKIDEDLAEVSFDTGSEFNLHFFDTPEDSNTQSGFSDHESSESAARDTPPSPRVGPAMVSTTGQPMVNGSSLLISSTAHAAMDKASVSSTNFDGGVQRSCSAGRVDQQCAGSDASPTTTSTTKTFVACKVCGDKASGYHYGVTSCEGCKGFFRRSIQKQIEYRCLRDGKCLVIRLNRNRCQYCRFKKCLSVGMSRDSVRYGRVPKKSRETGSSSEESMNVCVNSTTSSPAVALQLQTVAGSTTNASTTTSTTSSATGNSNHATINNHNHQQHSTPNAMTATNCTEISTTTNTSTASGTATGATILPDSLTFTPPELSVYDIIQCIAQAHRGHCTYTSELVKELSRISLLNYSEKHNQFLLQPLETLEDQRIWLWQQYAMRMTPAVQRIVEFAKRVPGFGEFLQDDQLILIKLGFFEVWLAHVARSTNESTLTFDDGVYITRQQLEVIYDPEYTNALFNFTSGLNSCCLSDTEIGLYSALVLLSDRPGLVETKVILKTRECIAEALRVQITRSRANSIGIGALQIMPALEAKVHELRMLGEKHSAHLEWFRKNWSTIRLPPLFAEIFDVPKCEEDLQ</sequence>
<dbReference type="PROSITE" id="PS51030">
    <property type="entry name" value="NUCLEAR_REC_DBD_2"/>
    <property type="match status" value="1"/>
</dbReference>
<dbReference type="CDD" id="cd07165">
    <property type="entry name" value="NR_DBD_DmE78_like"/>
    <property type="match status" value="1"/>
</dbReference>
<feature type="region of interest" description="Disordered" evidence="12">
    <location>
        <begin position="396"/>
        <end position="430"/>
    </location>
</feature>
<feature type="compositionally biased region" description="Low complexity" evidence="12">
    <location>
        <begin position="1"/>
        <end position="26"/>
    </location>
</feature>
<dbReference type="VEuPathDB" id="VectorBase:AATE000381"/>
<evidence type="ECO:0000256" key="11">
    <source>
        <dbReference type="RuleBase" id="RU004334"/>
    </source>
</evidence>
<dbReference type="PRINTS" id="PR00047">
    <property type="entry name" value="STROIDFINGER"/>
</dbReference>
<dbReference type="PANTHER" id="PTHR45805">
    <property type="entry name" value="NUCLEAR HORMONE RECEPTOR HR3-RELATED"/>
    <property type="match status" value="1"/>
</dbReference>
<dbReference type="FunFam" id="3.30.50.10:FF:000056">
    <property type="entry name" value="Peroxisome proliferator-activated receptor gamma"/>
    <property type="match status" value="1"/>
</dbReference>
<evidence type="ECO:0000256" key="1">
    <source>
        <dbReference type="ARBA" id="ARBA00004123"/>
    </source>
</evidence>
<reference evidence="13" key="1">
    <citation type="submission" date="2022-08" db="UniProtKB">
        <authorList>
            <consortium name="EnsemblMetazoa"/>
        </authorList>
    </citation>
    <scope>IDENTIFICATION</scope>
    <source>
        <strain evidence="13">EBRO</strain>
    </source>
</reference>
<dbReference type="GO" id="GO:0043565">
    <property type="term" value="F:sequence-specific DNA binding"/>
    <property type="evidence" value="ECO:0007669"/>
    <property type="project" value="InterPro"/>
</dbReference>
<protein>
    <submittedName>
        <fullName evidence="13">Uncharacterized protein</fullName>
    </submittedName>
</protein>
<evidence type="ECO:0000256" key="3">
    <source>
        <dbReference type="ARBA" id="ARBA00022723"/>
    </source>
</evidence>
<keyword evidence="6 11" id="KW-0805">Transcription regulation</keyword>
<dbReference type="PANTHER" id="PTHR45805:SF10">
    <property type="entry name" value="ECDYSONE-INDUCED PROTEIN 78C"/>
    <property type="match status" value="1"/>
</dbReference>
<dbReference type="SUPFAM" id="SSF57716">
    <property type="entry name" value="Glucocorticoid receptor-like (DNA-binding domain)"/>
    <property type="match status" value="1"/>
</dbReference>
<dbReference type="InterPro" id="IPR001728">
    <property type="entry name" value="ThyrH_rcpt"/>
</dbReference>
<dbReference type="InterPro" id="IPR000536">
    <property type="entry name" value="Nucl_hrmn_rcpt_lig-bd"/>
</dbReference>
<dbReference type="PRINTS" id="PR00398">
    <property type="entry name" value="STRDHORMONER"/>
</dbReference>
<feature type="region of interest" description="Disordered" evidence="12">
    <location>
        <begin position="353"/>
        <end position="373"/>
    </location>
</feature>
<feature type="compositionally biased region" description="Polar residues" evidence="12">
    <location>
        <begin position="364"/>
        <end position="373"/>
    </location>
</feature>
<dbReference type="SMART" id="SM00399">
    <property type="entry name" value="ZnF_C4"/>
    <property type="match status" value="1"/>
</dbReference>
<dbReference type="PROSITE" id="PS51843">
    <property type="entry name" value="NR_LBD"/>
    <property type="match status" value="1"/>
</dbReference>
<dbReference type="Gene3D" id="3.30.50.10">
    <property type="entry name" value="Erythroid Transcription Factor GATA-1, subunit A"/>
    <property type="match status" value="1"/>
</dbReference>
<feature type="compositionally biased region" description="Basic and acidic residues" evidence="12">
    <location>
        <begin position="190"/>
        <end position="199"/>
    </location>
</feature>
<evidence type="ECO:0000256" key="9">
    <source>
        <dbReference type="ARBA" id="ARBA00023170"/>
    </source>
</evidence>
<evidence type="ECO:0000313" key="13">
    <source>
        <dbReference type="EnsemblMetazoa" id="AATE000381-PA.1"/>
    </source>
</evidence>
<keyword evidence="7 11" id="KW-0238">DNA-binding</keyword>
<dbReference type="Gene3D" id="1.10.565.10">
    <property type="entry name" value="Retinoid X Receptor"/>
    <property type="match status" value="1"/>
</dbReference>
<dbReference type="InterPro" id="IPR001628">
    <property type="entry name" value="Znf_hrmn_rcpt"/>
</dbReference>
<dbReference type="SMART" id="SM00430">
    <property type="entry name" value="HOLI"/>
    <property type="match status" value="1"/>
</dbReference>
<name>A0A182IJK7_ANOAO</name>
<dbReference type="STRING" id="41427.A0A182IJK7"/>
<feature type="compositionally biased region" description="Polar residues" evidence="12">
    <location>
        <begin position="415"/>
        <end position="430"/>
    </location>
</feature>
<keyword evidence="9 11" id="KW-0675">Receptor</keyword>
<evidence type="ECO:0000256" key="5">
    <source>
        <dbReference type="ARBA" id="ARBA00022833"/>
    </source>
</evidence>
<evidence type="ECO:0000256" key="6">
    <source>
        <dbReference type="ARBA" id="ARBA00023015"/>
    </source>
</evidence>
<dbReference type="EnsemblMetazoa" id="AATE000381-RA">
    <property type="protein sequence ID" value="AATE000381-PA.1"/>
    <property type="gene ID" value="AATE000381"/>
</dbReference>
<proteinExistence type="inferred from homology"/>
<evidence type="ECO:0000256" key="7">
    <source>
        <dbReference type="ARBA" id="ARBA00023125"/>
    </source>
</evidence>
<feature type="region of interest" description="Disordered" evidence="12">
    <location>
        <begin position="182"/>
        <end position="216"/>
    </location>
</feature>
<evidence type="ECO:0000256" key="2">
    <source>
        <dbReference type="ARBA" id="ARBA00008092"/>
    </source>
</evidence>
<dbReference type="GO" id="GO:0008270">
    <property type="term" value="F:zinc ion binding"/>
    <property type="evidence" value="ECO:0007669"/>
    <property type="project" value="UniProtKB-KW"/>
</dbReference>
<feature type="compositionally biased region" description="Gly residues" evidence="12">
    <location>
        <begin position="27"/>
        <end position="39"/>
    </location>
</feature>
<dbReference type="GO" id="GO:0005634">
    <property type="term" value="C:nucleus"/>
    <property type="evidence" value="ECO:0007669"/>
    <property type="project" value="UniProtKB-SubCell"/>
</dbReference>